<dbReference type="HOGENOM" id="CLU_003291_3_1_9"/>
<dbReference type="InterPro" id="IPR001763">
    <property type="entry name" value="Rhodanese-like_dom"/>
</dbReference>
<dbReference type="SUPFAM" id="SSF75169">
    <property type="entry name" value="DsrEFH-like"/>
    <property type="match status" value="1"/>
</dbReference>
<dbReference type="PRINTS" id="PR00368">
    <property type="entry name" value="FADPNR"/>
</dbReference>
<dbReference type="PROSITE" id="PS01148">
    <property type="entry name" value="UPF0033"/>
    <property type="match status" value="1"/>
</dbReference>
<reference evidence="8 9" key="1">
    <citation type="submission" date="2013-06" db="EMBL/GenBank/DDBJ databases">
        <authorList>
            <person name="Weinstock G."/>
            <person name="Sodergren E."/>
            <person name="Clifton S."/>
            <person name="Fulton L."/>
            <person name="Fulton B."/>
            <person name="Courtney L."/>
            <person name="Fronick C."/>
            <person name="Harrison M."/>
            <person name="Strong C."/>
            <person name="Farmer C."/>
            <person name="Delahaunty K."/>
            <person name="Markovic C."/>
            <person name="Hall O."/>
            <person name="Minx P."/>
            <person name="Tomlinson C."/>
            <person name="Mitreva M."/>
            <person name="Nelson J."/>
            <person name="Hou S."/>
            <person name="Wollam A."/>
            <person name="Pepin K.H."/>
            <person name="Johnson M."/>
            <person name="Bhonagiri V."/>
            <person name="Nash W.E."/>
            <person name="Warren W."/>
            <person name="Chinwalla A."/>
            <person name="Mardis E.R."/>
            <person name="Wilson R.K."/>
        </authorList>
    </citation>
    <scope>NUCLEOTIDE SEQUENCE [LARGE SCALE GENOMIC DNA]</scope>
    <source>
        <strain evidence="8 9">ATCC 51271</strain>
    </source>
</reference>
<keyword evidence="3" id="KW-0285">Flavoprotein</keyword>
<dbReference type="Pfam" id="PF01206">
    <property type="entry name" value="TusA"/>
    <property type="match status" value="1"/>
</dbReference>
<dbReference type="AlphaFoldDB" id="V2Z7H2"/>
<dbReference type="InterPro" id="IPR023753">
    <property type="entry name" value="FAD/NAD-binding_dom"/>
</dbReference>
<dbReference type="Gene3D" id="3.40.1260.10">
    <property type="entry name" value="DsrEFH-like"/>
    <property type="match status" value="1"/>
</dbReference>
<dbReference type="SUPFAM" id="SSF55424">
    <property type="entry name" value="FAD/NAD-linked reductases, dimerisation (C-terminal) domain"/>
    <property type="match status" value="1"/>
</dbReference>
<accession>V2Z7H2</accession>
<protein>
    <submittedName>
        <fullName evidence="8">Pyridine nucleotide-disulfide oxidoreductase</fullName>
    </submittedName>
</protein>
<evidence type="ECO:0000256" key="2">
    <source>
        <dbReference type="ARBA" id="ARBA00009130"/>
    </source>
</evidence>
<comment type="caution">
    <text evidence="8">The sequence shown here is derived from an EMBL/GenBank/DDBJ whole genome shotgun (WGS) entry which is preliminary data.</text>
</comment>
<dbReference type="SMART" id="SM00450">
    <property type="entry name" value="RHOD"/>
    <property type="match status" value="1"/>
</dbReference>
<proteinExistence type="inferred from homology"/>
<dbReference type="PROSITE" id="PS50206">
    <property type="entry name" value="RHODANESE_3"/>
    <property type="match status" value="1"/>
</dbReference>
<dbReference type="InterPro" id="IPR050260">
    <property type="entry name" value="FAD-bd_OxRdtase"/>
</dbReference>
<organism evidence="8 9">
    <name type="scientific">Catonella morbi ATCC 51271</name>
    <dbReference type="NCBI Taxonomy" id="592026"/>
    <lineage>
        <taxon>Bacteria</taxon>
        <taxon>Bacillati</taxon>
        <taxon>Bacillota</taxon>
        <taxon>Clostridia</taxon>
        <taxon>Lachnospirales</taxon>
        <taxon>Lachnospiraceae</taxon>
        <taxon>Catonella</taxon>
    </lineage>
</organism>
<dbReference type="OrthoDB" id="9802028at2"/>
<evidence type="ECO:0000256" key="4">
    <source>
        <dbReference type="ARBA" id="ARBA00022827"/>
    </source>
</evidence>
<dbReference type="SUPFAM" id="SSF64307">
    <property type="entry name" value="SirA-like"/>
    <property type="match status" value="1"/>
</dbReference>
<dbReference type="InterPro" id="IPR036868">
    <property type="entry name" value="TusA-like_sf"/>
</dbReference>
<dbReference type="PANTHER" id="PTHR43429:SF1">
    <property type="entry name" value="NAD(P)H SULFUR OXIDOREDUCTASE (COA-DEPENDENT)"/>
    <property type="match status" value="1"/>
</dbReference>
<keyword evidence="6" id="KW-0676">Redox-active center</keyword>
<dbReference type="Gene3D" id="3.40.250.10">
    <property type="entry name" value="Rhodanese-like domain"/>
    <property type="match status" value="1"/>
</dbReference>
<evidence type="ECO:0000259" key="7">
    <source>
        <dbReference type="PROSITE" id="PS50206"/>
    </source>
</evidence>
<dbReference type="InterPro" id="IPR036188">
    <property type="entry name" value="FAD/NAD-bd_sf"/>
</dbReference>
<dbReference type="SUPFAM" id="SSF52821">
    <property type="entry name" value="Rhodanese/Cell cycle control phosphatase"/>
    <property type="match status" value="1"/>
</dbReference>
<dbReference type="Proteomes" id="UP000018227">
    <property type="component" value="Unassembled WGS sequence"/>
</dbReference>
<evidence type="ECO:0000313" key="8">
    <source>
        <dbReference type="EMBL" id="ESL02885.1"/>
    </source>
</evidence>
<feature type="domain" description="Rhodanese" evidence="7">
    <location>
        <begin position="469"/>
        <end position="552"/>
    </location>
</feature>
<dbReference type="InterPro" id="IPR001455">
    <property type="entry name" value="TusA-like"/>
</dbReference>
<keyword evidence="5" id="KW-0560">Oxidoreductase</keyword>
<gene>
    <name evidence="8" type="ORF">GCWU0000282_001755</name>
</gene>
<dbReference type="eggNOG" id="COG0446">
    <property type="taxonomic scope" value="Bacteria"/>
</dbReference>
<dbReference type="RefSeq" id="WP_023354627.1">
    <property type="nucleotide sequence ID" value="NZ_KI535368.1"/>
</dbReference>
<evidence type="ECO:0000256" key="1">
    <source>
        <dbReference type="ARBA" id="ARBA00001974"/>
    </source>
</evidence>
<dbReference type="GO" id="GO:0016491">
    <property type="term" value="F:oxidoreductase activity"/>
    <property type="evidence" value="ECO:0007669"/>
    <property type="project" value="UniProtKB-KW"/>
</dbReference>
<dbReference type="EMBL" id="ACIL03000013">
    <property type="protein sequence ID" value="ESL02885.1"/>
    <property type="molecule type" value="Genomic_DNA"/>
</dbReference>
<dbReference type="SUPFAM" id="SSF51905">
    <property type="entry name" value="FAD/NAD(P)-binding domain"/>
    <property type="match status" value="1"/>
</dbReference>
<comment type="similarity">
    <text evidence="2">Belongs to the class-III pyridine nucleotide-disulfide oxidoreductase family.</text>
</comment>
<dbReference type="InterPro" id="IPR016156">
    <property type="entry name" value="FAD/NAD-linked_Rdtase_dimer_sf"/>
</dbReference>
<dbReference type="PANTHER" id="PTHR43429">
    <property type="entry name" value="PYRIDINE NUCLEOTIDE-DISULFIDE OXIDOREDUCTASE DOMAIN-CONTAINING"/>
    <property type="match status" value="1"/>
</dbReference>
<keyword evidence="4" id="KW-0274">FAD</keyword>
<dbReference type="Pfam" id="PF13686">
    <property type="entry name" value="DrsE_2"/>
    <property type="match status" value="1"/>
</dbReference>
<dbReference type="Gene3D" id="3.30.110.40">
    <property type="entry name" value="TusA-like domain"/>
    <property type="match status" value="1"/>
</dbReference>
<dbReference type="InterPro" id="IPR027396">
    <property type="entry name" value="DsrEFH-like"/>
</dbReference>
<comment type="cofactor">
    <cofactor evidence="1">
        <name>FAD</name>
        <dbReference type="ChEBI" id="CHEBI:57692"/>
    </cofactor>
</comment>
<dbReference type="PRINTS" id="PR00411">
    <property type="entry name" value="PNDRDTASEI"/>
</dbReference>
<dbReference type="Gene3D" id="3.50.50.60">
    <property type="entry name" value="FAD/NAD(P)-binding domain"/>
    <property type="match status" value="2"/>
</dbReference>
<sequence length="820" mass="89764">MSKKIIVIGGVAGGATAVARLRRLDETSEIIMLEKGEYVSFANCGLPYYIGGVIKSRDALFVSTPEAISAKYNIDVRVLNEAVSIDKNMKTVKVRDLKENREYELSYDELIISTGSRPIKPNVEGFDGENVFTLWNIPDTDKIYNYVKEKSPKTATVIGGGFIGLEMAENLAHRGLAVTVVEKVDQVMAPLDKDMANIVHRHMAEKGISLVLENGVSKITHSPSGSKVVLEDGREVNADIVILSIGIRANSELAKEAGLKLNARGGVIVDEYMRTSEPNIYAVGDIVETDDFVMGTRTMVPLAGPANKQGRIVADTIAGEIKTTYKGTQGTSVAKVFDLTVASTGANEKTLNREGKEYKKDYRITVVHPNSHAGYYPDAATMSIKLIFDLKGKVLGAQIVGYDGVDKRIDVLATSIRFGATVYDLTELELAYAPPYSSAKDPVNMAGYTATNQLDGLVEVARIEEIKDFDNNTVIVDVREDIERKMGYIPNSIHIPLGNLRSRLNELDRNKEYITSCAVGLRGYIAARILKQQGFKARNLMGGYRSYQSGQKFEGEITPMMRNVADSGFAGTSSNEMEELDVSGLCCPGPIVEVSKRLEKLNVGDTLKVTATDPGFYSDISCWTDNTGNELVEKKSEGGKFFATIRKSGGVVTTESCACSEQGKKKEKTMIVFDGDLDKAIASFIIANGAAAMGNKVNMFFTFWGLNVLRKNEKVSVKKDFISKMFGLMMPRGSKKLKLSKMNMMGMGSKMIRMVMKKQNVYSLEELINQAKSAGVKMIACQMSMDVMGIKEEELIDGVEVGGVATMLNDSDRSDMNLFI</sequence>
<dbReference type="NCBIfam" id="NF010037">
    <property type="entry name" value="PRK13512.1"/>
    <property type="match status" value="1"/>
</dbReference>
<keyword evidence="9" id="KW-1185">Reference proteome</keyword>
<evidence type="ECO:0000256" key="6">
    <source>
        <dbReference type="ARBA" id="ARBA00023284"/>
    </source>
</evidence>
<dbReference type="Pfam" id="PF07992">
    <property type="entry name" value="Pyr_redox_2"/>
    <property type="match status" value="1"/>
</dbReference>
<dbReference type="InterPro" id="IPR032836">
    <property type="entry name" value="DsrE2-like"/>
</dbReference>
<dbReference type="InterPro" id="IPR004099">
    <property type="entry name" value="Pyr_nucl-diS_OxRdtase_dimer"/>
</dbReference>
<dbReference type="Pfam" id="PF00581">
    <property type="entry name" value="Rhodanese"/>
    <property type="match status" value="1"/>
</dbReference>
<dbReference type="eggNOG" id="COG0607">
    <property type="taxonomic scope" value="Bacteria"/>
</dbReference>
<evidence type="ECO:0000256" key="3">
    <source>
        <dbReference type="ARBA" id="ARBA00022630"/>
    </source>
</evidence>
<evidence type="ECO:0000313" key="9">
    <source>
        <dbReference type="Proteomes" id="UP000018227"/>
    </source>
</evidence>
<name>V2Z7H2_9FIRM</name>
<dbReference type="eggNOG" id="COG2210">
    <property type="taxonomic scope" value="Bacteria"/>
</dbReference>
<dbReference type="STRING" id="592026.GCWU0000282_001755"/>
<dbReference type="Pfam" id="PF02852">
    <property type="entry name" value="Pyr_redox_dim"/>
    <property type="match status" value="1"/>
</dbReference>
<evidence type="ECO:0000256" key="5">
    <source>
        <dbReference type="ARBA" id="ARBA00023002"/>
    </source>
</evidence>
<dbReference type="InterPro" id="IPR036873">
    <property type="entry name" value="Rhodanese-like_dom_sf"/>
</dbReference>